<sequence length="233" mass="25394">MMNKLARIIFLAILISAPLSLEAAEPALVYWNSDAGKVLRARIPADADYWQLSPWFAEQINQTYCSVASAITVLNALPIKKPVDPIYAPNAYFTQSNYFTPEVAKVISPQTVLSQGMTRDEMVQTLVRQGVKAVSIAGDSIDDKALRTLLQKALGDDGQFVLVNYLRTAVGQEGGGHWSVLAAYDAQSDRVLILDVAKYMYAPAWVGIDTLQKAIATVDTTSNKARGLVVVSE</sequence>
<reference evidence="6" key="1">
    <citation type="submission" date="2016-10" db="EMBL/GenBank/DDBJ databases">
        <title>Sequence of Gallionella enrichment culture.</title>
        <authorList>
            <person name="Poehlein A."/>
            <person name="Muehling M."/>
            <person name="Daniel R."/>
        </authorList>
    </citation>
    <scope>NUCLEOTIDE SEQUENCE</scope>
</reference>
<evidence type="ECO:0000259" key="5">
    <source>
        <dbReference type="PROSITE" id="PS51443"/>
    </source>
</evidence>
<evidence type="ECO:0000256" key="2">
    <source>
        <dbReference type="ARBA" id="ARBA00022539"/>
    </source>
</evidence>
<organism evidence="6">
    <name type="scientific">mine drainage metagenome</name>
    <dbReference type="NCBI Taxonomy" id="410659"/>
    <lineage>
        <taxon>unclassified sequences</taxon>
        <taxon>metagenomes</taxon>
        <taxon>ecological metagenomes</taxon>
    </lineage>
</organism>
<evidence type="ECO:0000256" key="3">
    <source>
        <dbReference type="ARBA" id="ARBA00022679"/>
    </source>
</evidence>
<name>A0A1J5RZV3_9ZZZZ</name>
<dbReference type="Pfam" id="PF05023">
    <property type="entry name" value="Phytochelatin"/>
    <property type="match status" value="1"/>
</dbReference>
<evidence type="ECO:0000256" key="1">
    <source>
        <dbReference type="ARBA" id="ARBA00012468"/>
    </source>
</evidence>
<dbReference type="GO" id="GO:0010038">
    <property type="term" value="P:response to metal ion"/>
    <property type="evidence" value="ECO:0007669"/>
    <property type="project" value="InterPro"/>
</dbReference>
<dbReference type="PANTHER" id="PTHR33447">
    <property type="entry name" value="GLUTATHIONE GAMMA-GLUTAMYLCYSTEINYLTRANSFERASE"/>
    <property type="match status" value="1"/>
</dbReference>
<gene>
    <name evidence="6" type="ORF">GALL_164760</name>
</gene>
<dbReference type="InterPro" id="IPR038765">
    <property type="entry name" value="Papain-like_cys_pep_sf"/>
</dbReference>
<dbReference type="InterPro" id="IPR038156">
    <property type="entry name" value="PCS_N_sf"/>
</dbReference>
<dbReference type="SUPFAM" id="SSF54001">
    <property type="entry name" value="Cysteine proteinases"/>
    <property type="match status" value="1"/>
</dbReference>
<keyword evidence="3" id="KW-0808">Transferase</keyword>
<dbReference type="InterPro" id="IPR040409">
    <property type="entry name" value="PCS-like"/>
</dbReference>
<protein>
    <recommendedName>
        <fullName evidence="1">glutathione gamma-glutamylcysteinyltransferase</fullName>
        <ecNumber evidence="1">2.3.2.15</ecNumber>
    </recommendedName>
</protein>
<keyword evidence="2" id="KW-0104">Cadmium</keyword>
<dbReference type="GO" id="GO:0046938">
    <property type="term" value="P:phytochelatin biosynthetic process"/>
    <property type="evidence" value="ECO:0007669"/>
    <property type="project" value="InterPro"/>
</dbReference>
<dbReference type="EMBL" id="MLJW01000084">
    <property type="protein sequence ID" value="OIR01386.1"/>
    <property type="molecule type" value="Genomic_DNA"/>
</dbReference>
<dbReference type="GO" id="GO:0016756">
    <property type="term" value="F:glutathione gamma-glutamylcysteinyltransferase activity"/>
    <property type="evidence" value="ECO:0007669"/>
    <property type="project" value="UniProtKB-EC"/>
</dbReference>
<dbReference type="AlphaFoldDB" id="A0A1J5RZV3"/>
<dbReference type="PROSITE" id="PS51443">
    <property type="entry name" value="PCS"/>
    <property type="match status" value="1"/>
</dbReference>
<dbReference type="EC" id="2.3.2.15" evidence="1"/>
<keyword evidence="4" id="KW-0479">Metal-binding</keyword>
<dbReference type="GO" id="GO:0046872">
    <property type="term" value="F:metal ion binding"/>
    <property type="evidence" value="ECO:0007669"/>
    <property type="project" value="UniProtKB-KW"/>
</dbReference>
<comment type="caution">
    <text evidence="6">The sequence shown here is derived from an EMBL/GenBank/DDBJ whole genome shotgun (WGS) entry which is preliminary data.</text>
</comment>
<dbReference type="InterPro" id="IPR007719">
    <property type="entry name" value="PCS_N"/>
</dbReference>
<accession>A0A1J5RZV3</accession>
<evidence type="ECO:0000313" key="6">
    <source>
        <dbReference type="EMBL" id="OIR01386.1"/>
    </source>
</evidence>
<dbReference type="PANTHER" id="PTHR33447:SF20">
    <property type="entry name" value="GLUTATHIONE GAMMA-GLUTAMYLCYSTEINYLTRANSFERASE"/>
    <property type="match status" value="1"/>
</dbReference>
<dbReference type="Gene3D" id="3.90.70.30">
    <property type="entry name" value="Phytochelatin synthase, N-terminal domain"/>
    <property type="match status" value="1"/>
</dbReference>
<feature type="domain" description="Peptidase C83" evidence="5">
    <location>
        <begin position="13"/>
        <end position="233"/>
    </location>
</feature>
<evidence type="ECO:0000256" key="4">
    <source>
        <dbReference type="ARBA" id="ARBA00022723"/>
    </source>
</evidence>
<proteinExistence type="predicted"/>